<dbReference type="InterPro" id="IPR010260">
    <property type="entry name" value="AlpA"/>
</dbReference>
<dbReference type="EMBL" id="JBHSMP010000006">
    <property type="protein sequence ID" value="MFC5427637.1"/>
    <property type="molecule type" value="Genomic_DNA"/>
</dbReference>
<dbReference type="Pfam" id="PF05930">
    <property type="entry name" value="Phage_AlpA"/>
    <property type="match status" value="1"/>
</dbReference>
<proteinExistence type="predicted"/>
<dbReference type="Gene3D" id="1.10.238.160">
    <property type="match status" value="1"/>
</dbReference>
<evidence type="ECO:0000313" key="1">
    <source>
        <dbReference type="EMBL" id="MFC5427637.1"/>
    </source>
</evidence>
<accession>A0ABW0J3P8</accession>
<organism evidence="1 2">
    <name type="scientific">Paraburkholderia denitrificans</name>
    <dbReference type="NCBI Taxonomy" id="694025"/>
    <lineage>
        <taxon>Bacteria</taxon>
        <taxon>Pseudomonadati</taxon>
        <taxon>Pseudomonadota</taxon>
        <taxon>Betaproteobacteria</taxon>
        <taxon>Burkholderiales</taxon>
        <taxon>Burkholderiaceae</taxon>
        <taxon>Paraburkholderia</taxon>
    </lineage>
</organism>
<dbReference type="RefSeq" id="WP_377709396.1">
    <property type="nucleotide sequence ID" value="NZ_JBHSMP010000006.1"/>
</dbReference>
<keyword evidence="2" id="KW-1185">Reference proteome</keyword>
<gene>
    <name evidence="1" type="ORF">ACFPTO_02245</name>
</gene>
<evidence type="ECO:0000313" key="2">
    <source>
        <dbReference type="Proteomes" id="UP001596103"/>
    </source>
</evidence>
<dbReference type="Proteomes" id="UP001596103">
    <property type="component" value="Unassembled WGS sequence"/>
</dbReference>
<sequence length="57" mass="6547">MSTGNVQRLVREGNFPKPRALSVRRVGWLVSEIEEWAMSRPVAEMLPPINVGRRRES</sequence>
<name>A0ABW0J3P8_9BURK</name>
<reference evidence="2" key="1">
    <citation type="journal article" date="2019" name="Int. J. Syst. Evol. Microbiol.">
        <title>The Global Catalogue of Microorganisms (GCM) 10K type strain sequencing project: providing services to taxonomists for standard genome sequencing and annotation.</title>
        <authorList>
            <consortium name="The Broad Institute Genomics Platform"/>
            <consortium name="The Broad Institute Genome Sequencing Center for Infectious Disease"/>
            <person name="Wu L."/>
            <person name="Ma J."/>
        </authorList>
    </citation>
    <scope>NUCLEOTIDE SEQUENCE [LARGE SCALE GENOMIC DNA]</scope>
    <source>
        <strain evidence="2">CCUG 56042</strain>
    </source>
</reference>
<protein>
    <submittedName>
        <fullName evidence="1">Helix-turn-helix transcriptional regulator</fullName>
    </submittedName>
</protein>
<comment type="caution">
    <text evidence="1">The sequence shown here is derived from an EMBL/GenBank/DDBJ whole genome shotgun (WGS) entry which is preliminary data.</text>
</comment>